<gene>
    <name evidence="1" type="ordered locus">Mtc_0981</name>
</gene>
<protein>
    <recommendedName>
        <fullName evidence="3">RecA-superfamily ATPases implicated in signal transduction</fullName>
    </recommendedName>
</protein>
<sequence length="279" mass="31489">MDKVQKGFPSGIKSFDAILKDNVLQNSVILLMNEVGAGARSWMYTSLAGLSHMKAEQSAKKTNQRLPDKILYISLSRSKEEVLGEISDLKIANIAELEKMLVFIDLSYRYFSSSNVPRSWIQGNEAGGVDVPPFTESSSLMDELVKILDAHARNSIVVIDSMNDLIRLQPEGKEEWTRLIILMKGISRMAMIRNNNVYVFLTMSILEKNREEDIADNSNSVLVFKWDSSSMSQPRSIMQIKKFKGILPIRSEGLMLTLETKLSPERGFEVSYTKEILGK</sequence>
<reference evidence="1 2" key="1">
    <citation type="journal article" date="2012" name="J. Bacteriol.">
        <title>Complete genome sequence of a thermophilic methanogen, Methanocella conradii HZ254, isolated from Chinese rice field soil.</title>
        <authorList>
            <person name="Lu Z."/>
            <person name="Lu Y."/>
        </authorList>
    </citation>
    <scope>NUCLEOTIDE SEQUENCE [LARGE SCALE GENOMIC DNA]</scope>
    <source>
        <strain evidence="2">DSM 24694 / JCM 17849 / CGMCC 1.5162 / HZ254</strain>
    </source>
</reference>
<proteinExistence type="predicted"/>
<dbReference type="OrthoDB" id="337234at2157"/>
<dbReference type="Gene3D" id="3.40.50.300">
    <property type="entry name" value="P-loop containing nucleotide triphosphate hydrolases"/>
    <property type="match status" value="1"/>
</dbReference>
<accession>H8I5R9</accession>
<dbReference type="SUPFAM" id="SSF52540">
    <property type="entry name" value="P-loop containing nucleoside triphosphate hydrolases"/>
    <property type="match status" value="1"/>
</dbReference>
<keyword evidence="2" id="KW-1185">Reference proteome</keyword>
<evidence type="ECO:0008006" key="3">
    <source>
        <dbReference type="Google" id="ProtNLM"/>
    </source>
</evidence>
<dbReference type="Proteomes" id="UP000005233">
    <property type="component" value="Chromosome"/>
</dbReference>
<dbReference type="eggNOG" id="arCOG01172">
    <property type="taxonomic scope" value="Archaea"/>
</dbReference>
<dbReference type="STRING" id="1041930.Mtc_0981"/>
<dbReference type="InterPro" id="IPR027417">
    <property type="entry name" value="P-loop_NTPase"/>
</dbReference>
<dbReference type="HOGENOM" id="CLU_053639_1_0_2"/>
<name>H8I5R9_METCZ</name>
<dbReference type="AlphaFoldDB" id="H8I5R9"/>
<dbReference type="EMBL" id="CP003243">
    <property type="protein sequence ID" value="AFC99736.1"/>
    <property type="molecule type" value="Genomic_DNA"/>
</dbReference>
<organism evidence="1 2">
    <name type="scientific">Methanocella conradii (strain DSM 24694 / JCM 17849 / CGMCC 1.5162 / HZ254)</name>
    <dbReference type="NCBI Taxonomy" id="1041930"/>
    <lineage>
        <taxon>Archaea</taxon>
        <taxon>Methanobacteriati</taxon>
        <taxon>Methanobacteriota</taxon>
        <taxon>Stenosarchaea group</taxon>
        <taxon>Methanomicrobia</taxon>
        <taxon>Methanocellales</taxon>
        <taxon>Methanocellaceae</taxon>
        <taxon>Methanocella</taxon>
    </lineage>
</organism>
<dbReference type="GeneID" id="11971103"/>
<dbReference type="RefSeq" id="WP_014405574.1">
    <property type="nucleotide sequence ID" value="NC_017034.1"/>
</dbReference>
<evidence type="ECO:0000313" key="2">
    <source>
        <dbReference type="Proteomes" id="UP000005233"/>
    </source>
</evidence>
<dbReference type="KEGG" id="mez:Mtc_0981"/>
<evidence type="ECO:0000313" key="1">
    <source>
        <dbReference type="EMBL" id="AFC99736.1"/>
    </source>
</evidence>